<gene>
    <name evidence="2" type="ORF">F3F73_02285</name>
</gene>
<comment type="caution">
    <text evidence="2">The sequence shown here is derived from an EMBL/GenBank/DDBJ whole genome shotgun (WGS) entry which is preliminary data.</text>
</comment>
<accession>A0A7J4XPQ5</accession>
<evidence type="ECO:0000313" key="3">
    <source>
        <dbReference type="Proteomes" id="UP000422221"/>
    </source>
</evidence>
<keyword evidence="1" id="KW-0812">Transmembrane</keyword>
<sequence>MKTYIYIFTGILLLLITICPILYHIENKVFNPLQSQELRKIFLSYEKIKKRCSIDNIKLSSHGELFEIYLFNTQKAILDINYPNYANEWEKEKITSETIISKWKKCPLDTTAYKLFKFAFTTNNYNQSECLKSFSTELSEPNNFYSYVYFNDLEYYFLLYCTHKEELYYIRVKL</sequence>
<feature type="transmembrane region" description="Helical" evidence="1">
    <location>
        <begin position="6"/>
        <end position="25"/>
    </location>
</feature>
<dbReference type="RefSeq" id="WP_055293493.1">
    <property type="nucleotide sequence ID" value="NZ_CAXSTI010000002.1"/>
</dbReference>
<dbReference type="EMBL" id="VWMK01000001">
    <property type="protein sequence ID" value="KAA3770789.1"/>
    <property type="molecule type" value="Genomic_DNA"/>
</dbReference>
<keyword evidence="1" id="KW-1133">Transmembrane helix</keyword>
<dbReference type="GeneID" id="93115749"/>
<keyword evidence="1" id="KW-0472">Membrane</keyword>
<name>A0A7J4XPQ5_9BACE</name>
<evidence type="ECO:0000313" key="2">
    <source>
        <dbReference type="EMBL" id="KAA3770789.1"/>
    </source>
</evidence>
<protein>
    <submittedName>
        <fullName evidence="2">Uncharacterized protein</fullName>
    </submittedName>
</protein>
<reference evidence="2 3" key="1">
    <citation type="journal article" date="2019" name="Nat. Med.">
        <title>A library of human gut bacterial isolates paired with longitudinal multiomics data enables mechanistic microbiome research.</title>
        <authorList>
            <person name="Poyet M."/>
            <person name="Groussin M."/>
            <person name="Gibbons S.M."/>
            <person name="Avila-Pacheco J."/>
            <person name="Jiang X."/>
            <person name="Kearney S.M."/>
            <person name="Perrotta A.R."/>
            <person name="Berdy B."/>
            <person name="Zhao S."/>
            <person name="Lieberman T.D."/>
            <person name="Swanson P.K."/>
            <person name="Smith M."/>
            <person name="Roesemann S."/>
            <person name="Alexander J.E."/>
            <person name="Rich S.A."/>
            <person name="Livny J."/>
            <person name="Vlamakis H."/>
            <person name="Clish C."/>
            <person name="Bullock K."/>
            <person name="Deik A."/>
            <person name="Scott J."/>
            <person name="Pierce K.A."/>
            <person name="Xavier R.J."/>
            <person name="Alm E.J."/>
        </authorList>
    </citation>
    <scope>NUCLEOTIDE SEQUENCE [LARGE SCALE GENOMIC DNA]</scope>
    <source>
        <strain evidence="2 3">BIOML-A10</strain>
    </source>
</reference>
<evidence type="ECO:0000256" key="1">
    <source>
        <dbReference type="SAM" id="Phobius"/>
    </source>
</evidence>
<organism evidence="2 3">
    <name type="scientific">Bacteroides salyersiae</name>
    <dbReference type="NCBI Taxonomy" id="291644"/>
    <lineage>
        <taxon>Bacteria</taxon>
        <taxon>Pseudomonadati</taxon>
        <taxon>Bacteroidota</taxon>
        <taxon>Bacteroidia</taxon>
        <taxon>Bacteroidales</taxon>
        <taxon>Bacteroidaceae</taxon>
        <taxon>Bacteroides</taxon>
    </lineage>
</organism>
<proteinExistence type="predicted"/>
<dbReference type="AlphaFoldDB" id="A0A7J4XPQ5"/>
<dbReference type="Proteomes" id="UP000422221">
    <property type="component" value="Unassembled WGS sequence"/>
</dbReference>